<evidence type="ECO:0000313" key="3">
    <source>
        <dbReference type="Proteomes" id="UP000031443"/>
    </source>
</evidence>
<proteinExistence type="predicted"/>
<dbReference type="AlphaFoldDB" id="M7BIJ4"/>
<reference evidence="3" key="1">
    <citation type="journal article" date="2013" name="Nat. Genet.">
        <title>The draft genomes of soft-shell turtle and green sea turtle yield insights into the development and evolution of the turtle-specific body plan.</title>
        <authorList>
            <person name="Wang Z."/>
            <person name="Pascual-Anaya J."/>
            <person name="Zadissa A."/>
            <person name="Li W."/>
            <person name="Niimura Y."/>
            <person name="Huang Z."/>
            <person name="Li C."/>
            <person name="White S."/>
            <person name="Xiong Z."/>
            <person name="Fang D."/>
            <person name="Wang B."/>
            <person name="Ming Y."/>
            <person name="Chen Y."/>
            <person name="Zheng Y."/>
            <person name="Kuraku S."/>
            <person name="Pignatelli M."/>
            <person name="Herrero J."/>
            <person name="Beal K."/>
            <person name="Nozawa M."/>
            <person name="Li Q."/>
            <person name="Wang J."/>
            <person name="Zhang H."/>
            <person name="Yu L."/>
            <person name="Shigenobu S."/>
            <person name="Wang J."/>
            <person name="Liu J."/>
            <person name="Flicek P."/>
            <person name="Searle S."/>
            <person name="Wang J."/>
            <person name="Kuratani S."/>
            <person name="Yin Y."/>
            <person name="Aken B."/>
            <person name="Zhang G."/>
            <person name="Irie N."/>
        </authorList>
    </citation>
    <scope>NUCLEOTIDE SEQUENCE [LARGE SCALE GENOMIC DNA]</scope>
</reference>
<organism evidence="2 3">
    <name type="scientific">Chelonia mydas</name>
    <name type="common">Green sea-turtle</name>
    <name type="synonym">Chelonia agassizi</name>
    <dbReference type="NCBI Taxonomy" id="8469"/>
    <lineage>
        <taxon>Eukaryota</taxon>
        <taxon>Metazoa</taxon>
        <taxon>Chordata</taxon>
        <taxon>Craniata</taxon>
        <taxon>Vertebrata</taxon>
        <taxon>Euteleostomi</taxon>
        <taxon>Archelosauria</taxon>
        <taxon>Testudinata</taxon>
        <taxon>Testudines</taxon>
        <taxon>Cryptodira</taxon>
        <taxon>Durocryptodira</taxon>
        <taxon>Americhelydia</taxon>
        <taxon>Chelonioidea</taxon>
        <taxon>Cheloniidae</taxon>
        <taxon>Chelonia</taxon>
    </lineage>
</organism>
<gene>
    <name evidence="2" type="ORF">UY3_05824</name>
</gene>
<name>M7BIJ4_CHEMY</name>
<dbReference type="EMBL" id="KB523250">
    <property type="protein sequence ID" value="EMP37019.1"/>
    <property type="molecule type" value="Genomic_DNA"/>
</dbReference>
<feature type="region of interest" description="Disordered" evidence="1">
    <location>
        <begin position="124"/>
        <end position="147"/>
    </location>
</feature>
<protein>
    <submittedName>
        <fullName evidence="2">Uncharacterized protein</fullName>
    </submittedName>
</protein>
<evidence type="ECO:0000256" key="1">
    <source>
        <dbReference type="SAM" id="MobiDB-lite"/>
    </source>
</evidence>
<sequence length="147" mass="16600">MGETLPEKGVLATPELIPRRASRRLCGVYIALRAYTALVKQNLAVAHYEHAYFNWQTARCLMGMLLTQENVKFASHLTEQVHFIGSRYRNSLKGMIRKLWGAGEAPMPNPALWQRHQAALEKPLNLNPGPLQKSGGWRGKPQHPDPH</sequence>
<keyword evidence="3" id="KW-1185">Reference proteome</keyword>
<evidence type="ECO:0000313" key="2">
    <source>
        <dbReference type="EMBL" id="EMP37019.1"/>
    </source>
</evidence>
<dbReference type="Proteomes" id="UP000031443">
    <property type="component" value="Unassembled WGS sequence"/>
</dbReference>
<accession>M7BIJ4</accession>